<dbReference type="Gene3D" id="2.30.110.10">
    <property type="entry name" value="Electron Transport, Fmn-binding Protein, Chain A"/>
    <property type="match status" value="1"/>
</dbReference>
<dbReference type="EMBL" id="CP150096">
    <property type="protein sequence ID" value="WZN46075.1"/>
    <property type="molecule type" value="Genomic_DNA"/>
</dbReference>
<evidence type="ECO:0000313" key="1">
    <source>
        <dbReference type="EMBL" id="WZN46075.1"/>
    </source>
</evidence>
<dbReference type="PANTHER" id="PTHR35802:SF1">
    <property type="entry name" value="PROTEASE SYNTHASE AND SPORULATION PROTEIN PAI 2"/>
    <property type="match status" value="1"/>
</dbReference>
<proteinExistence type="predicted"/>
<reference evidence="1 2" key="1">
    <citation type="submission" date="2024-03" db="EMBL/GenBank/DDBJ databases">
        <title>Chitinophaga caseinilytica sp. nov., a casein hydrolysing bacterium isolated from forest soil.</title>
        <authorList>
            <person name="Lee D.S."/>
            <person name="Han D.M."/>
            <person name="Baek J.H."/>
            <person name="Choi D.G."/>
            <person name="Jeon J.H."/>
            <person name="Jeon C.O."/>
        </authorList>
    </citation>
    <scope>NUCLEOTIDE SEQUENCE [LARGE SCALE GENOMIC DNA]</scope>
    <source>
        <strain evidence="1 2">KACC 19118</strain>
    </source>
</reference>
<dbReference type="SUPFAM" id="SSF50475">
    <property type="entry name" value="FMN-binding split barrel"/>
    <property type="match status" value="1"/>
</dbReference>
<dbReference type="PANTHER" id="PTHR35802">
    <property type="entry name" value="PROTEASE SYNTHASE AND SPORULATION PROTEIN PAI 2"/>
    <property type="match status" value="1"/>
</dbReference>
<evidence type="ECO:0000313" key="2">
    <source>
        <dbReference type="Proteomes" id="UP001449657"/>
    </source>
</evidence>
<gene>
    <name evidence="1" type="ORF">WJU22_24570</name>
</gene>
<organism evidence="1 2">
    <name type="scientific">Chitinophaga caseinilytica</name>
    <dbReference type="NCBI Taxonomy" id="2267521"/>
    <lineage>
        <taxon>Bacteria</taxon>
        <taxon>Pseudomonadati</taxon>
        <taxon>Bacteroidota</taxon>
        <taxon>Chitinophagia</taxon>
        <taxon>Chitinophagales</taxon>
        <taxon>Chitinophagaceae</taxon>
        <taxon>Chitinophaga</taxon>
    </lineage>
</organism>
<dbReference type="PIRSF" id="PIRSF010372">
    <property type="entry name" value="PaiB"/>
    <property type="match status" value="1"/>
</dbReference>
<dbReference type="RefSeq" id="WP_341840816.1">
    <property type="nucleotide sequence ID" value="NZ_CP149792.1"/>
</dbReference>
<dbReference type="InterPro" id="IPR012349">
    <property type="entry name" value="Split_barrel_FMN-bd"/>
</dbReference>
<dbReference type="InterPro" id="IPR007396">
    <property type="entry name" value="TR_PAI2-type"/>
</dbReference>
<name>A0ABZ2Z2C6_9BACT</name>
<sequence>MYAPKQTQEHDFETIAAFIRKHAFALLLSVRDGAPYGTHIPVELEEKGPGSFVLRGHLANANPQTEDFSSGQTFLAVFTDPHAYISSSWYEKEKIPTWNYIAVHIYGKLRILSEAELVESLTRLMNKYEASSEHPVRMADVPEKAMQASLKAITGFEMSLDKIETRFKLSQNRNDRDYANIISHLNATGDTQAAEIAEEMAKRRQAGQ</sequence>
<protein>
    <submittedName>
        <fullName evidence="1">FMN-binding negative transcriptional regulator</fullName>
    </submittedName>
</protein>
<dbReference type="Pfam" id="PF04299">
    <property type="entry name" value="FMN_bind_2"/>
    <property type="match status" value="1"/>
</dbReference>
<accession>A0ABZ2Z2C6</accession>
<keyword evidence="2" id="KW-1185">Reference proteome</keyword>
<dbReference type="Proteomes" id="UP001449657">
    <property type="component" value="Chromosome"/>
</dbReference>